<feature type="transmembrane region" description="Helical" evidence="1">
    <location>
        <begin position="82"/>
        <end position="100"/>
    </location>
</feature>
<protein>
    <submittedName>
        <fullName evidence="2">DUF2752 domain-containing protein</fullName>
    </submittedName>
</protein>
<dbReference type="Proteomes" id="UP000670475">
    <property type="component" value="Unassembled WGS sequence"/>
</dbReference>
<organism evidence="2 3">
    <name type="scientific">Streptomyces montanisoli</name>
    <dbReference type="NCBI Taxonomy" id="2798581"/>
    <lineage>
        <taxon>Bacteria</taxon>
        <taxon>Bacillati</taxon>
        <taxon>Actinomycetota</taxon>
        <taxon>Actinomycetes</taxon>
        <taxon>Kitasatosporales</taxon>
        <taxon>Streptomycetaceae</taxon>
        <taxon>Streptomyces</taxon>
    </lineage>
</organism>
<keyword evidence="3" id="KW-1185">Reference proteome</keyword>
<evidence type="ECO:0000313" key="3">
    <source>
        <dbReference type="Proteomes" id="UP000670475"/>
    </source>
</evidence>
<keyword evidence="1" id="KW-0472">Membrane</keyword>
<keyword evidence="1" id="KW-0812">Transmembrane</keyword>
<dbReference type="AlphaFoldDB" id="A0A940RYZ3"/>
<keyword evidence="1" id="KW-1133">Transmembrane helix</keyword>
<proteinExistence type="predicted"/>
<feature type="transmembrane region" description="Helical" evidence="1">
    <location>
        <begin position="112"/>
        <end position="130"/>
    </location>
</feature>
<sequence length="141" mass="14701">MAVPMTRMAVGPGRRLLAPVGALAGVGAAFTLVALVDPNHPGHYPVCPLYGFTGIYCPGCGGLRCAHAVASGKLGTALHDNALAVVGFAAFAVFWVYWVLRARKGLPTAVRLAPKWWWAIGVAAAAFTVVRNLPFGGFMAP</sequence>
<accession>A0A940RYZ3</accession>
<dbReference type="InterPro" id="IPR021215">
    <property type="entry name" value="DUF2752"/>
</dbReference>
<comment type="caution">
    <text evidence="2">The sequence shown here is derived from an EMBL/GenBank/DDBJ whole genome shotgun (WGS) entry which is preliminary data.</text>
</comment>
<feature type="transmembrane region" description="Helical" evidence="1">
    <location>
        <begin position="16"/>
        <end position="36"/>
    </location>
</feature>
<dbReference type="EMBL" id="JAGIQL010000083">
    <property type="protein sequence ID" value="MBP0459713.1"/>
    <property type="molecule type" value="Genomic_DNA"/>
</dbReference>
<dbReference type="Pfam" id="PF10825">
    <property type="entry name" value="DUF2752"/>
    <property type="match status" value="1"/>
</dbReference>
<gene>
    <name evidence="2" type="ORF">JFN87_19755</name>
</gene>
<reference evidence="2" key="1">
    <citation type="submission" date="2021-03" db="EMBL/GenBank/DDBJ databases">
        <title>Whole genome sequence of Streptomyces bomunensis MMS17-BM035.</title>
        <authorList>
            <person name="Lee J.H."/>
        </authorList>
    </citation>
    <scope>NUCLEOTIDE SEQUENCE</scope>
    <source>
        <strain evidence="2">MMS17-BM035</strain>
    </source>
</reference>
<evidence type="ECO:0000256" key="1">
    <source>
        <dbReference type="SAM" id="Phobius"/>
    </source>
</evidence>
<name>A0A940RYZ3_9ACTN</name>
<evidence type="ECO:0000313" key="2">
    <source>
        <dbReference type="EMBL" id="MBP0459713.1"/>
    </source>
</evidence>